<evidence type="ECO:0000313" key="2">
    <source>
        <dbReference type="EMBL" id="GEU36712.1"/>
    </source>
</evidence>
<dbReference type="EMBL" id="BKCJ010000840">
    <property type="protein sequence ID" value="GEU36712.1"/>
    <property type="molecule type" value="Genomic_DNA"/>
</dbReference>
<name>A0A6L2JJ62_TANCI</name>
<comment type="caution">
    <text evidence="2">The sequence shown here is derived from an EMBL/GenBank/DDBJ whole genome shotgun (WGS) entry which is preliminary data.</text>
</comment>
<feature type="region of interest" description="Disordered" evidence="1">
    <location>
        <begin position="200"/>
        <end position="220"/>
    </location>
</feature>
<proteinExistence type="predicted"/>
<dbReference type="AlphaFoldDB" id="A0A6L2JJ62"/>
<protein>
    <submittedName>
        <fullName evidence="2">Uncharacterized protein</fullName>
    </submittedName>
</protein>
<reference evidence="2" key="1">
    <citation type="journal article" date="2019" name="Sci. Rep.">
        <title>Draft genome of Tanacetum cinerariifolium, the natural source of mosquito coil.</title>
        <authorList>
            <person name="Yamashiro T."/>
            <person name="Shiraishi A."/>
            <person name="Satake H."/>
            <person name="Nakayama K."/>
        </authorList>
    </citation>
    <scope>NUCLEOTIDE SEQUENCE</scope>
</reference>
<sequence length="264" mass="30073">MLDKEREESGERERYVVEGNSYENENKKRICDGVAINPDAVALRIFSRFLYDGYSPDAVKNSLTRLLDNPDGVVTNIKEAKDFRELPLDELIGNLNVYEMVNDSDTQEESEFNDEYNFLVRNFKRFMKTDTGFGRKGNGIIRGNRFGVRVRGDINKRNNKVLPYGVLLTRLSRHIKLTKPDVLGDSYLGYNLVMGTIGVQKGKGKRPHTPSASSSTPTPPLWMMTKCEGSSQLQQQMELSHMSYVKSLPELTNFTNEGPRYVKE</sequence>
<organism evidence="2">
    <name type="scientific">Tanacetum cinerariifolium</name>
    <name type="common">Dalmatian daisy</name>
    <name type="synonym">Chrysanthemum cinerariifolium</name>
    <dbReference type="NCBI Taxonomy" id="118510"/>
    <lineage>
        <taxon>Eukaryota</taxon>
        <taxon>Viridiplantae</taxon>
        <taxon>Streptophyta</taxon>
        <taxon>Embryophyta</taxon>
        <taxon>Tracheophyta</taxon>
        <taxon>Spermatophyta</taxon>
        <taxon>Magnoliopsida</taxon>
        <taxon>eudicotyledons</taxon>
        <taxon>Gunneridae</taxon>
        <taxon>Pentapetalae</taxon>
        <taxon>asterids</taxon>
        <taxon>campanulids</taxon>
        <taxon>Asterales</taxon>
        <taxon>Asteraceae</taxon>
        <taxon>Asteroideae</taxon>
        <taxon>Anthemideae</taxon>
        <taxon>Anthemidinae</taxon>
        <taxon>Tanacetum</taxon>
    </lineage>
</organism>
<accession>A0A6L2JJ62</accession>
<evidence type="ECO:0000256" key="1">
    <source>
        <dbReference type="SAM" id="MobiDB-lite"/>
    </source>
</evidence>
<gene>
    <name evidence="2" type="ORF">Tci_008690</name>
</gene>